<feature type="binding site" evidence="14">
    <location>
        <position position="374"/>
    </location>
    <ligand>
        <name>Zn(2+)</name>
        <dbReference type="ChEBI" id="CHEBI:29105"/>
    </ligand>
</feature>
<dbReference type="RefSeq" id="WP_285762979.1">
    <property type="nucleotide sequence ID" value="NZ_BSYJ01000002.1"/>
</dbReference>
<keyword evidence="9 14" id="KW-0133">Cell shape</keyword>
<feature type="binding site" evidence="14">
    <location>
        <position position="388"/>
    </location>
    <ligand>
        <name>Zn(2+)</name>
        <dbReference type="ChEBI" id="CHEBI:29105"/>
    </ligand>
</feature>
<keyword evidence="5 14" id="KW-0121">Carboxypeptidase</keyword>
<feature type="active site" description="Acyl-ester intermediate" evidence="14">
    <location>
        <position position="329"/>
    </location>
</feature>
<evidence type="ECO:0000256" key="2">
    <source>
        <dbReference type="ARBA" id="ARBA00004236"/>
    </source>
</evidence>
<comment type="cofactor">
    <cofactor evidence="14">
        <name>Zn(2+)</name>
        <dbReference type="ChEBI" id="CHEBI:29105"/>
    </cofactor>
    <text evidence="14">Binds one Zn(2+) ion per subunit.</text>
</comment>
<keyword evidence="14" id="KW-0479">Metal-binding</keyword>
<feature type="binding site" evidence="14">
    <location>
        <position position="353"/>
    </location>
    <ligand>
        <name>Zn(2+)</name>
        <dbReference type="ChEBI" id="CHEBI:29105"/>
    </ligand>
</feature>
<comment type="function">
    <text evidence="14">Catalyzes cross-linking of the peptidoglycan cell wall.</text>
</comment>
<comment type="similarity">
    <text evidence="14">Belongs to the transpeptidase family. MrdA subfamily.</text>
</comment>
<keyword evidence="12 14" id="KW-0472">Membrane</keyword>
<keyword evidence="18" id="KW-1185">Reference proteome</keyword>
<evidence type="ECO:0000313" key="17">
    <source>
        <dbReference type="EMBL" id="GMG86452.1"/>
    </source>
</evidence>
<dbReference type="Proteomes" id="UP001224392">
    <property type="component" value="Unassembled WGS sequence"/>
</dbReference>
<keyword evidence="6 14" id="KW-0645">Protease</keyword>
<evidence type="ECO:0000256" key="4">
    <source>
        <dbReference type="ARBA" id="ARBA00022519"/>
    </source>
</evidence>
<feature type="transmembrane region" description="Helical" evidence="14">
    <location>
        <begin position="21"/>
        <end position="40"/>
    </location>
</feature>
<dbReference type="InterPro" id="IPR005311">
    <property type="entry name" value="PBP_dimer"/>
</dbReference>
<dbReference type="Gene3D" id="3.90.1310.10">
    <property type="entry name" value="Penicillin-binding protein 2a (Domain 2)"/>
    <property type="match status" value="1"/>
</dbReference>
<keyword evidence="10 14" id="KW-0573">Peptidoglycan synthesis</keyword>
<proteinExistence type="inferred from homology"/>
<dbReference type="InterPro" id="IPR001460">
    <property type="entry name" value="PCN-bd_Tpept"/>
</dbReference>
<protein>
    <recommendedName>
        <fullName evidence="14">Peptidoglycan D,D-transpeptidase MrdA</fullName>
        <ecNumber evidence="14">3.4.16.4</ecNumber>
    </recommendedName>
    <alternativeName>
        <fullName evidence="14">Penicillin-binding protein 2</fullName>
        <shortName evidence="14">PBP-2</shortName>
    </alternativeName>
</protein>
<dbReference type="Pfam" id="PF00905">
    <property type="entry name" value="Transpeptidase"/>
    <property type="match status" value="1"/>
</dbReference>
<evidence type="ECO:0000256" key="5">
    <source>
        <dbReference type="ARBA" id="ARBA00022645"/>
    </source>
</evidence>
<comment type="pathway">
    <text evidence="14">Cell wall biogenesis; peptidoglycan biosynthesis.</text>
</comment>
<keyword evidence="11 14" id="KW-1133">Transmembrane helix</keyword>
<dbReference type="Pfam" id="PF03717">
    <property type="entry name" value="PBP_dimer"/>
    <property type="match status" value="1"/>
</dbReference>
<keyword evidence="14" id="KW-0862">Zinc</keyword>
<comment type="catalytic activity">
    <reaction evidence="14">
        <text>Preferential cleavage: (Ac)2-L-Lys-D-Ala-|-D-Ala. Also transpeptidation of peptidyl-alanyl moieties that are N-acyl substituents of D-alanine.</text>
        <dbReference type="EC" id="3.4.16.4"/>
    </reaction>
</comment>
<comment type="caution">
    <text evidence="17">The sequence shown here is derived from an EMBL/GenBank/DDBJ whole genome shotgun (WGS) entry which is preliminary data.</text>
</comment>
<evidence type="ECO:0000256" key="7">
    <source>
        <dbReference type="ARBA" id="ARBA00022692"/>
    </source>
</evidence>
<evidence type="ECO:0000256" key="14">
    <source>
        <dbReference type="HAMAP-Rule" id="MF_02081"/>
    </source>
</evidence>
<keyword evidence="3 14" id="KW-1003">Cell membrane</keyword>
<dbReference type="Gene3D" id="3.40.710.10">
    <property type="entry name" value="DD-peptidase/beta-lactamase superfamily"/>
    <property type="match status" value="1"/>
</dbReference>
<evidence type="ECO:0000256" key="11">
    <source>
        <dbReference type="ARBA" id="ARBA00022989"/>
    </source>
</evidence>
<dbReference type="PANTHER" id="PTHR30627:SF2">
    <property type="entry name" value="PEPTIDOGLYCAN D,D-TRANSPEPTIDASE MRDA"/>
    <property type="match status" value="1"/>
</dbReference>
<dbReference type="SUPFAM" id="SSF56601">
    <property type="entry name" value="beta-lactamase/transpeptidase-like"/>
    <property type="match status" value="1"/>
</dbReference>
<evidence type="ECO:0000256" key="13">
    <source>
        <dbReference type="ARBA" id="ARBA00023316"/>
    </source>
</evidence>
<dbReference type="InterPro" id="IPR050515">
    <property type="entry name" value="Beta-lactam/transpept"/>
</dbReference>
<evidence type="ECO:0000259" key="15">
    <source>
        <dbReference type="Pfam" id="PF00905"/>
    </source>
</evidence>
<accession>A0ABQ6LWN2</accession>
<evidence type="ECO:0000313" key="18">
    <source>
        <dbReference type="Proteomes" id="UP001224392"/>
    </source>
</evidence>
<evidence type="ECO:0000256" key="8">
    <source>
        <dbReference type="ARBA" id="ARBA00022801"/>
    </source>
</evidence>
<keyword evidence="8 14" id="KW-0378">Hydrolase</keyword>
<feature type="binding site" evidence="14">
    <location>
        <position position="368"/>
    </location>
    <ligand>
        <name>Zn(2+)</name>
        <dbReference type="ChEBI" id="CHEBI:29105"/>
    </ligand>
</feature>
<evidence type="ECO:0000256" key="9">
    <source>
        <dbReference type="ARBA" id="ARBA00022960"/>
    </source>
</evidence>
<dbReference type="Gene3D" id="3.30.1390.30">
    <property type="entry name" value="Penicillin-binding protein 2a, domain 3"/>
    <property type="match status" value="1"/>
</dbReference>
<dbReference type="NCBIfam" id="TIGR03423">
    <property type="entry name" value="pbp2_mrdA"/>
    <property type="match status" value="1"/>
</dbReference>
<dbReference type="HAMAP" id="MF_02081">
    <property type="entry name" value="MrdA_transpept"/>
    <property type="match status" value="1"/>
</dbReference>
<keyword evidence="7 14" id="KW-0812">Transmembrane</keyword>
<dbReference type="PANTHER" id="PTHR30627">
    <property type="entry name" value="PEPTIDOGLYCAN D,D-TRANSPEPTIDASE"/>
    <property type="match status" value="1"/>
</dbReference>
<gene>
    <name evidence="14 17" type="primary">mrdA</name>
    <name evidence="17" type="ORF">MNKW57_07730</name>
</gene>
<sequence>MSDSLRIKDHLIEQRLFRNRMLVAILGVALLLGVLVARFYNLQVVHYDDYRTQSDKNRIQRRAVAPTRGLIYDRNGELLADNRASYTLTLVRERVKNLDDTLELVGRLVRLDDADVQKFQRRLQRRRPFEAVPLRFRLTEQEIARISVNEFRLPGVSVDAELVRYYPYGPLFAHSVGYVGRINERELSAFTQEQVQSYLGTNSIGKLGLEKSYEDLLLGRVGFENVETNARGRVLRVLERTDPSPGAELTLYLDTRLQQVAADALADRRGAVVAVDVETGGVLAFVSTPSYDPNLFVTGISFADYKALNESLDLPLFNRALRGQYPPGSTLKPMLGLGGLEAGHITAETTIKDPGFYKLPNDPRIYRDWKRTGHGKKVDLDQALAESCDVYFWDLAARWGIDGMNATAIQFGLGSRTGIDLPGEKSGLFPSREWKRGRRGLPWFPGDSLNAVLGQGDVLATPLQLATMTAAMATRGKLMRPQVVMAIGGQELPTEQIGHIEASAANWDTVIQGMESVVYATNGTGKKAGAGLPFRVAGKSGTAQVVGIAQGARYDSEALKERMRDHALFIAYAPVESPQIAVAVIVENGEGGGAVAAPVAREVLNEWLSRPLDEVVFNPTGEGVAPDG</sequence>
<keyword evidence="4 14" id="KW-0997">Cell inner membrane</keyword>
<comment type="subcellular location">
    <subcellularLocation>
        <location evidence="14">Cell inner membrane</location>
        <topology evidence="14">Single-pass membrane protein</topology>
    </subcellularLocation>
    <subcellularLocation>
        <location evidence="2">Cell membrane</location>
    </subcellularLocation>
    <subcellularLocation>
        <location evidence="1">Membrane</location>
        <topology evidence="1">Single-pass membrane protein</topology>
    </subcellularLocation>
</comment>
<dbReference type="InterPro" id="IPR012338">
    <property type="entry name" value="Beta-lactam/transpept-like"/>
</dbReference>
<dbReference type="EMBL" id="BSYJ01000002">
    <property type="protein sequence ID" value="GMG86452.1"/>
    <property type="molecule type" value="Genomic_DNA"/>
</dbReference>
<feature type="domain" description="Penicillin-binding protein dimerisation" evidence="16">
    <location>
        <begin position="65"/>
        <end position="238"/>
    </location>
</feature>
<evidence type="ECO:0000256" key="6">
    <source>
        <dbReference type="ARBA" id="ARBA00022670"/>
    </source>
</evidence>
<organism evidence="17 18">
    <name type="scientific">Biformimicrobium ophioploci</name>
    <dbReference type="NCBI Taxonomy" id="3036711"/>
    <lineage>
        <taxon>Bacteria</taxon>
        <taxon>Pseudomonadati</taxon>
        <taxon>Pseudomonadota</taxon>
        <taxon>Gammaproteobacteria</taxon>
        <taxon>Cellvibrionales</taxon>
        <taxon>Microbulbiferaceae</taxon>
        <taxon>Biformimicrobium</taxon>
    </lineage>
</organism>
<reference evidence="17 18" key="1">
    <citation type="submission" date="2023-04" db="EMBL/GenBank/DDBJ databases">
        <title>Marinobulbifer ophiurae gen. nov., sp. Nov., isolate from tissue of brittle star Ophioplocus japonicus.</title>
        <authorList>
            <person name="Kawano K."/>
            <person name="Sawayama S."/>
            <person name="Nakagawa S."/>
        </authorList>
    </citation>
    <scope>NUCLEOTIDE SEQUENCE [LARGE SCALE GENOMIC DNA]</scope>
    <source>
        <strain evidence="17 18">NKW57</strain>
    </source>
</reference>
<evidence type="ECO:0000256" key="1">
    <source>
        <dbReference type="ARBA" id="ARBA00004167"/>
    </source>
</evidence>
<feature type="domain" description="Penicillin-binding protein transpeptidase" evidence="15">
    <location>
        <begin position="270"/>
        <end position="604"/>
    </location>
</feature>
<evidence type="ECO:0000259" key="16">
    <source>
        <dbReference type="Pfam" id="PF03717"/>
    </source>
</evidence>
<evidence type="ECO:0000256" key="12">
    <source>
        <dbReference type="ARBA" id="ARBA00023136"/>
    </source>
</evidence>
<keyword evidence="13 14" id="KW-0961">Cell wall biogenesis/degradation</keyword>
<dbReference type="InterPro" id="IPR036138">
    <property type="entry name" value="PBP_dimer_sf"/>
</dbReference>
<dbReference type="EC" id="3.4.16.4" evidence="14"/>
<evidence type="ECO:0000256" key="10">
    <source>
        <dbReference type="ARBA" id="ARBA00022984"/>
    </source>
</evidence>
<dbReference type="InterPro" id="IPR017790">
    <property type="entry name" value="Penicillin-binding_protein_2"/>
</dbReference>
<evidence type="ECO:0000256" key="3">
    <source>
        <dbReference type="ARBA" id="ARBA00022475"/>
    </source>
</evidence>
<dbReference type="SUPFAM" id="SSF56519">
    <property type="entry name" value="Penicillin binding protein dimerisation domain"/>
    <property type="match status" value="1"/>
</dbReference>
<name>A0ABQ6LWN2_9GAMM</name>